<dbReference type="Pfam" id="PF11329">
    <property type="entry name" value="DUF3131"/>
    <property type="match status" value="1"/>
</dbReference>
<protein>
    <recommendedName>
        <fullName evidence="1">DUF3131 domain-containing protein</fullName>
    </recommendedName>
</protein>
<keyword evidence="3" id="KW-1185">Reference proteome</keyword>
<reference evidence="2 3" key="1">
    <citation type="submission" date="2016-10" db="EMBL/GenBank/DDBJ databases">
        <authorList>
            <person name="de Groot N.N."/>
        </authorList>
    </citation>
    <scope>NUCLEOTIDE SEQUENCE [LARGE SCALE GENOMIC DNA]</scope>
    <source>
        <strain evidence="2 3">CGMCC 1.8925</strain>
    </source>
</reference>
<evidence type="ECO:0000313" key="2">
    <source>
        <dbReference type="EMBL" id="SCY88744.1"/>
    </source>
</evidence>
<dbReference type="Proteomes" id="UP000199502">
    <property type="component" value="Unassembled WGS sequence"/>
</dbReference>
<dbReference type="InterPro" id="IPR021478">
    <property type="entry name" value="DUF3131"/>
</dbReference>
<gene>
    <name evidence="2" type="ORF">SAMN05660710_03275</name>
</gene>
<dbReference type="EMBL" id="FMVT01000013">
    <property type="protein sequence ID" value="SCY88744.1"/>
    <property type="molecule type" value="Genomic_DNA"/>
</dbReference>
<accession>A0A1G5JKP9</accession>
<feature type="domain" description="DUF3131" evidence="1">
    <location>
        <begin position="11"/>
        <end position="363"/>
    </location>
</feature>
<evidence type="ECO:0000313" key="3">
    <source>
        <dbReference type="Proteomes" id="UP000199502"/>
    </source>
</evidence>
<sequence length="398" mass="42815">MQPTGEAQQLLVAVRSGTTVATPWSMADQITALLIARRLGYIDARTFDRRFTRMVSFLGQMQLTADGMPNRFYDVSTGAALDGSLQPGVAGWSAVDTGRLLLWLRIAAEEHPQFAPFIRRAVARLSVCRIISERGQLQLGTAGGEGIQLSPESGRGYDAYAAQGYRAWGIEVPVPAVAESYPFQTEIGGVRFAVSEDTTNQAPVMSTPPAYLGFELGFEPLGQSVDEVAGGRSAADAMAAVAEAQAARYAESGKPTGRSDFRRGEDPTTVFGTVLAQGYPWSVSAPDGTLRAELPLVTTRAAFALNTFAEDPNAQLLLMLVEELFDPSSGWFEGRYEATGAYEETRTSATNAFVMEALAYRHLGPLYPDAARPRDLQPLAMTRDGTCRLPLSLTAGTP</sequence>
<proteinExistence type="predicted"/>
<evidence type="ECO:0000259" key="1">
    <source>
        <dbReference type="Pfam" id="PF11329"/>
    </source>
</evidence>
<dbReference type="STRING" id="336292.SAMN05660710_03275"/>
<dbReference type="Gene3D" id="1.50.10.140">
    <property type="match status" value="1"/>
</dbReference>
<name>A0A1G5JKP9_9RHOB</name>
<dbReference type="AlphaFoldDB" id="A0A1G5JKP9"/>
<organism evidence="2 3">
    <name type="scientific">Paracoccus tibetensis</name>
    <dbReference type="NCBI Taxonomy" id="336292"/>
    <lineage>
        <taxon>Bacteria</taxon>
        <taxon>Pseudomonadati</taxon>
        <taxon>Pseudomonadota</taxon>
        <taxon>Alphaproteobacteria</taxon>
        <taxon>Rhodobacterales</taxon>
        <taxon>Paracoccaceae</taxon>
        <taxon>Paracoccus</taxon>
    </lineage>
</organism>